<organism evidence="6 7">
    <name type="scientific">Flagellimonas pacifica</name>
    <dbReference type="NCBI Taxonomy" id="1247520"/>
    <lineage>
        <taxon>Bacteria</taxon>
        <taxon>Pseudomonadati</taxon>
        <taxon>Bacteroidota</taxon>
        <taxon>Flavobacteriia</taxon>
        <taxon>Flavobacteriales</taxon>
        <taxon>Flavobacteriaceae</taxon>
        <taxon>Flagellimonas</taxon>
    </lineage>
</organism>
<dbReference type="PANTHER" id="PTHR43133">
    <property type="entry name" value="RNA POLYMERASE ECF-TYPE SIGMA FACTO"/>
    <property type="match status" value="1"/>
</dbReference>
<dbReference type="NCBIfam" id="TIGR02937">
    <property type="entry name" value="sigma70-ECF"/>
    <property type="match status" value="1"/>
</dbReference>
<evidence type="ECO:0000313" key="6">
    <source>
        <dbReference type="EMBL" id="SNZ01001.1"/>
    </source>
</evidence>
<keyword evidence="7" id="KW-1185">Reference proteome</keyword>
<reference evidence="7" key="1">
    <citation type="submission" date="2017-09" db="EMBL/GenBank/DDBJ databases">
        <authorList>
            <person name="Varghese N."/>
            <person name="Submissions S."/>
        </authorList>
    </citation>
    <scope>NUCLEOTIDE SEQUENCE [LARGE SCALE GENOMIC DNA]</scope>
    <source>
        <strain evidence="7">DSM 25885</strain>
    </source>
</reference>
<evidence type="ECO:0000256" key="2">
    <source>
        <dbReference type="ARBA" id="ARBA00023015"/>
    </source>
</evidence>
<evidence type="ECO:0000256" key="3">
    <source>
        <dbReference type="ARBA" id="ARBA00023082"/>
    </source>
</evidence>
<evidence type="ECO:0000256" key="1">
    <source>
        <dbReference type="ARBA" id="ARBA00010641"/>
    </source>
</evidence>
<dbReference type="AlphaFoldDB" id="A0A285MZS4"/>
<evidence type="ECO:0000259" key="5">
    <source>
        <dbReference type="Pfam" id="PF04545"/>
    </source>
</evidence>
<dbReference type="InterPro" id="IPR036388">
    <property type="entry name" value="WH-like_DNA-bd_sf"/>
</dbReference>
<protein>
    <submittedName>
        <fullName evidence="6">RNA polymerase sigma factor, sigma-70 family</fullName>
    </submittedName>
</protein>
<gene>
    <name evidence="6" type="ORF">SAMN06265377_2831</name>
</gene>
<keyword evidence="4" id="KW-0804">Transcription</keyword>
<dbReference type="CDD" id="cd06171">
    <property type="entry name" value="Sigma70_r4"/>
    <property type="match status" value="1"/>
</dbReference>
<dbReference type="InterPro" id="IPR014284">
    <property type="entry name" value="RNA_pol_sigma-70_dom"/>
</dbReference>
<evidence type="ECO:0000256" key="4">
    <source>
        <dbReference type="ARBA" id="ARBA00023163"/>
    </source>
</evidence>
<dbReference type="InterPro" id="IPR039425">
    <property type="entry name" value="RNA_pol_sigma-70-like"/>
</dbReference>
<sequence length="196" mass="23368">MLENKNTEEIVLWNELRKGNVVALGKVYDIFIDDLFSYGIQFSEDRNYVMDCIHDLFLDLYKYQSKLSETNNVKYYLLKSLKRKIIRKHNEKTTYFNNEVPFKYVLRNHVPSPEEELIAMEKATQKSQSLYKATEFLTKRQQKGLSLRFKEKRSYEEIAEIMNTSVETSRTIIYRAIKSLRKNIVLPLLLLVKVFF</sequence>
<dbReference type="InterPro" id="IPR007630">
    <property type="entry name" value="RNA_pol_sigma70_r4"/>
</dbReference>
<dbReference type="InterPro" id="IPR013325">
    <property type="entry name" value="RNA_pol_sigma_r2"/>
</dbReference>
<dbReference type="SUPFAM" id="SSF88946">
    <property type="entry name" value="Sigma2 domain of RNA polymerase sigma factors"/>
    <property type="match status" value="1"/>
</dbReference>
<dbReference type="OrthoDB" id="9150024at2"/>
<dbReference type="RefSeq" id="WP_097046449.1">
    <property type="nucleotide sequence ID" value="NZ_OBEH01000004.1"/>
</dbReference>
<name>A0A285MZS4_9FLAO</name>
<keyword evidence="2" id="KW-0805">Transcription regulation</keyword>
<accession>A0A285MZS4</accession>
<dbReference type="EMBL" id="OBEH01000004">
    <property type="protein sequence ID" value="SNZ01001.1"/>
    <property type="molecule type" value="Genomic_DNA"/>
</dbReference>
<dbReference type="GO" id="GO:0006352">
    <property type="term" value="P:DNA-templated transcription initiation"/>
    <property type="evidence" value="ECO:0007669"/>
    <property type="project" value="InterPro"/>
</dbReference>
<dbReference type="InterPro" id="IPR013324">
    <property type="entry name" value="RNA_pol_sigma_r3/r4-like"/>
</dbReference>
<dbReference type="Gene3D" id="1.10.10.10">
    <property type="entry name" value="Winged helix-like DNA-binding domain superfamily/Winged helix DNA-binding domain"/>
    <property type="match status" value="1"/>
</dbReference>
<dbReference type="SUPFAM" id="SSF88659">
    <property type="entry name" value="Sigma3 and sigma4 domains of RNA polymerase sigma factors"/>
    <property type="match status" value="1"/>
</dbReference>
<keyword evidence="3" id="KW-0731">Sigma factor</keyword>
<dbReference type="GO" id="GO:0016987">
    <property type="term" value="F:sigma factor activity"/>
    <property type="evidence" value="ECO:0007669"/>
    <property type="project" value="UniProtKB-KW"/>
</dbReference>
<dbReference type="PANTHER" id="PTHR43133:SF46">
    <property type="entry name" value="RNA POLYMERASE SIGMA-70 FACTOR ECF SUBFAMILY"/>
    <property type="match status" value="1"/>
</dbReference>
<dbReference type="Gene3D" id="1.10.1740.10">
    <property type="match status" value="1"/>
</dbReference>
<proteinExistence type="inferred from homology"/>
<feature type="domain" description="RNA polymerase sigma-70 region 4" evidence="5">
    <location>
        <begin position="137"/>
        <end position="182"/>
    </location>
</feature>
<comment type="similarity">
    <text evidence="1">Belongs to the sigma-70 factor family. ECF subfamily.</text>
</comment>
<evidence type="ECO:0000313" key="7">
    <source>
        <dbReference type="Proteomes" id="UP000219048"/>
    </source>
</evidence>
<dbReference type="Pfam" id="PF04545">
    <property type="entry name" value="Sigma70_r4"/>
    <property type="match status" value="1"/>
</dbReference>
<dbReference type="Proteomes" id="UP000219048">
    <property type="component" value="Unassembled WGS sequence"/>
</dbReference>